<evidence type="ECO:0000313" key="2">
    <source>
        <dbReference type="EMBL" id="KZD70048.1"/>
    </source>
</evidence>
<evidence type="ECO:0000256" key="1">
    <source>
        <dbReference type="SAM" id="Phobius"/>
    </source>
</evidence>
<feature type="transmembrane region" description="Helical" evidence="1">
    <location>
        <begin position="6"/>
        <end position="28"/>
    </location>
</feature>
<keyword evidence="1" id="KW-0812">Transmembrane</keyword>
<keyword evidence="1" id="KW-1133">Transmembrane helix</keyword>
<comment type="caution">
    <text evidence="2">The sequence shown here is derived from an EMBL/GenBank/DDBJ whole genome shotgun (WGS) entry which is preliminary data.</text>
</comment>
<dbReference type="PATRIC" id="fig|1396.535.peg.712"/>
<gene>
    <name evidence="2" type="ORF">B4088_1211</name>
</gene>
<dbReference type="Proteomes" id="UP000076482">
    <property type="component" value="Unassembled WGS sequence"/>
</dbReference>
<accession>A0A161R5F5</accession>
<protein>
    <submittedName>
        <fullName evidence="2">Uncharacterized protein</fullName>
    </submittedName>
</protein>
<name>A0A161R5F5_BACCE</name>
<reference evidence="2 3" key="1">
    <citation type="submission" date="2015-09" db="EMBL/GenBank/DDBJ databases">
        <title>Bacillus cereus food isolates.</title>
        <authorList>
            <person name="Boekhorst J."/>
        </authorList>
    </citation>
    <scope>NUCLEOTIDE SEQUENCE [LARGE SCALE GENOMIC DNA]</scope>
    <source>
        <strain evidence="2 3">B4088</strain>
    </source>
</reference>
<sequence>MTDWFGAISPIGTPVMIFAFWMLVPLIVKLFGSKEVPSGIRSVKITFVALTFPLFVIVTV</sequence>
<evidence type="ECO:0000313" key="3">
    <source>
        <dbReference type="Proteomes" id="UP000076482"/>
    </source>
</evidence>
<dbReference type="EMBL" id="LJKE01000028">
    <property type="protein sequence ID" value="KZD70048.1"/>
    <property type="molecule type" value="Genomic_DNA"/>
</dbReference>
<feature type="transmembrane region" description="Helical" evidence="1">
    <location>
        <begin position="40"/>
        <end position="58"/>
    </location>
</feature>
<organism evidence="2 3">
    <name type="scientific">Bacillus cereus</name>
    <dbReference type="NCBI Taxonomy" id="1396"/>
    <lineage>
        <taxon>Bacteria</taxon>
        <taxon>Bacillati</taxon>
        <taxon>Bacillota</taxon>
        <taxon>Bacilli</taxon>
        <taxon>Bacillales</taxon>
        <taxon>Bacillaceae</taxon>
        <taxon>Bacillus</taxon>
        <taxon>Bacillus cereus group</taxon>
    </lineage>
</organism>
<dbReference type="AlphaFoldDB" id="A0A161R5F5"/>
<keyword evidence="1" id="KW-0472">Membrane</keyword>
<proteinExistence type="predicted"/>